<keyword evidence="1" id="KW-1133">Transmembrane helix</keyword>
<dbReference type="NCBIfam" id="TIGR03694">
    <property type="entry name" value="exosort_acyl"/>
    <property type="match status" value="1"/>
</dbReference>
<dbReference type="RefSeq" id="WP_138179256.1">
    <property type="nucleotide sequence ID" value="NZ_VBUI01000003.1"/>
</dbReference>
<keyword evidence="2" id="KW-0012">Acyltransferase</keyword>
<reference evidence="2 3" key="1">
    <citation type="journal article" date="2007" name="Int. J. Syst. Evol. Microbiol.">
        <title>Halomonas saccharevitans sp. nov., Halomonas arcis sp. nov. and Halomonas subterranea sp. nov., halophilic bacteria isolated from hypersaline environments of China.</title>
        <authorList>
            <person name="Xu X.W."/>
            <person name="Wu Y.H."/>
            <person name="Zhou Z."/>
            <person name="Wang C.S."/>
            <person name="Zhou Y.G."/>
            <person name="Zhang H.B."/>
            <person name="Wang Y."/>
            <person name="Wu M."/>
        </authorList>
    </citation>
    <scope>NUCLEOTIDE SEQUENCE [LARGE SCALE GENOMIC DNA]</scope>
    <source>
        <strain evidence="2 3">TBZ3</strain>
    </source>
</reference>
<evidence type="ECO:0000256" key="1">
    <source>
        <dbReference type="SAM" id="Phobius"/>
    </source>
</evidence>
<dbReference type="Proteomes" id="UP000306973">
    <property type="component" value="Unassembled WGS sequence"/>
</dbReference>
<keyword evidence="1" id="KW-0812">Transmembrane</keyword>
<dbReference type="InterPro" id="IPR016181">
    <property type="entry name" value="Acyl_CoA_acyltransferase"/>
</dbReference>
<dbReference type="SUPFAM" id="SSF55729">
    <property type="entry name" value="Acyl-CoA N-acyltransferases (Nat)"/>
    <property type="match status" value="1"/>
</dbReference>
<comment type="caution">
    <text evidence="2">The sequence shown here is derived from an EMBL/GenBank/DDBJ whole genome shotgun (WGS) entry which is preliminary data.</text>
</comment>
<dbReference type="EMBL" id="VBUI01000003">
    <property type="protein sequence ID" value="TLF53014.1"/>
    <property type="molecule type" value="Genomic_DNA"/>
</dbReference>
<dbReference type="InterPro" id="IPR022484">
    <property type="entry name" value="PEP-CTERM/exosrtase_acylTfrase"/>
</dbReference>
<name>A0A5R8MLF4_9GAMM</name>
<evidence type="ECO:0000313" key="3">
    <source>
        <dbReference type="Proteomes" id="UP000306973"/>
    </source>
</evidence>
<keyword evidence="2" id="KW-0808">Transferase</keyword>
<feature type="transmembrane region" description="Helical" evidence="1">
    <location>
        <begin position="168"/>
        <end position="188"/>
    </location>
</feature>
<accession>A0A5R8MLF4</accession>
<protein>
    <submittedName>
        <fullName evidence="2">PEP-CTERM/exosortase system-associated acyltransferase</fullName>
    </submittedName>
</protein>
<dbReference type="GO" id="GO:0016746">
    <property type="term" value="F:acyltransferase activity"/>
    <property type="evidence" value="ECO:0007669"/>
    <property type="project" value="UniProtKB-KW"/>
</dbReference>
<dbReference type="OrthoDB" id="582214at2"/>
<keyword evidence="1" id="KW-0472">Membrane</keyword>
<dbReference type="AlphaFoldDB" id="A0A5R8MLF4"/>
<keyword evidence="3" id="KW-1185">Reference proteome</keyword>
<dbReference type="Gene3D" id="3.40.630.30">
    <property type="match status" value="1"/>
</dbReference>
<proteinExistence type="predicted"/>
<dbReference type="Pfam" id="PF13444">
    <property type="entry name" value="Acetyltransf_5"/>
    <property type="match status" value="1"/>
</dbReference>
<sequence>MNSFSPDENAESSTQLLERFRSGFRFILAQSKEEKKKIYRLRYDIYCDELGYEEPSDSREKLEYDEHDERSVHCLIEHRRSGKAAGCMRLVLPSPNDDCHDTRLPLQSYAGQSLTHENFHPALLNKKEICEVSRLAIHPSFRRRSIKDKGDAGTHSSREKFTQNEKKTFSVIVIGLFLATYALVGITYRRHVFAMMEPRLPRLLSMSGFHFTKVGDNINFHGKRSAFYIDQQQAEKEIHAELLPLYRHIQSELESQTEEMPMQEASAY</sequence>
<gene>
    <name evidence="2" type="ORF">FEI13_02590</name>
</gene>
<evidence type="ECO:0000313" key="2">
    <source>
        <dbReference type="EMBL" id="TLF53014.1"/>
    </source>
</evidence>
<organism evidence="2 3">
    <name type="scientific">Halomonas urmiana</name>
    <dbReference type="NCBI Taxonomy" id="490901"/>
    <lineage>
        <taxon>Bacteria</taxon>
        <taxon>Pseudomonadati</taxon>
        <taxon>Pseudomonadota</taxon>
        <taxon>Gammaproteobacteria</taxon>
        <taxon>Oceanospirillales</taxon>
        <taxon>Halomonadaceae</taxon>
        <taxon>Halomonas</taxon>
    </lineage>
</organism>